<evidence type="ECO:0000313" key="3">
    <source>
        <dbReference type="EMBL" id="KFB74423.1"/>
    </source>
</evidence>
<dbReference type="AlphaFoldDB" id="A0A080LZR5"/>
<evidence type="ECO:0000313" key="4">
    <source>
        <dbReference type="Proteomes" id="UP000020077"/>
    </source>
</evidence>
<name>A0A080LZR5_9PROT</name>
<dbReference type="Pfam" id="PF07589">
    <property type="entry name" value="PEP-CTERM"/>
    <property type="match status" value="1"/>
</dbReference>
<dbReference type="EMBL" id="JDVG02000038">
    <property type="protein sequence ID" value="KFB74423.1"/>
    <property type="molecule type" value="Genomic_DNA"/>
</dbReference>
<keyword evidence="1" id="KW-0732">Signal</keyword>
<feature type="domain" description="Ice-binding protein C-terminal" evidence="2">
    <location>
        <begin position="274"/>
        <end position="296"/>
    </location>
</feature>
<accession>A0A080LZR5</accession>
<organism evidence="3 4">
    <name type="scientific">Candidatus Accumulibacter phosphatis</name>
    <dbReference type="NCBI Taxonomy" id="327160"/>
    <lineage>
        <taxon>Bacteria</taxon>
        <taxon>Pseudomonadati</taxon>
        <taxon>Pseudomonadota</taxon>
        <taxon>Betaproteobacteria</taxon>
        <taxon>Candidatus Accumulibacter</taxon>
    </lineage>
</organism>
<sequence length="300" mass="30174">MKKDVSLASPKQLAVLLASVGMLLALPAGATVVDGLSADAQAMAVGGTPGTDGPNTSSSFTSANANSSSGIFFANGSSFGNAVGPYRASGDGSGKFDSSGHFIRSWGITNDSGVAQHYAFSFFIYYGSLSASDNGAGGTGSAGYKASITRDGTTSLFKSEAEIKSDGTLTTSGTILDGATQSGSSYFWNGTYVNVDLGILNSGQSTSIVYDLVGYAHGDYGTTTDCGYGGYGEVATFAASVGETQCTGSSHGSLGDPDQSNNTPIPGIGITATAVPEPATLGLLGMGLAALGFRRRRQRA</sequence>
<feature type="chain" id="PRO_5001750975" evidence="1">
    <location>
        <begin position="31"/>
        <end position="300"/>
    </location>
</feature>
<dbReference type="NCBIfam" id="TIGR02595">
    <property type="entry name" value="PEP_CTERM"/>
    <property type="match status" value="1"/>
</dbReference>
<evidence type="ECO:0000259" key="2">
    <source>
        <dbReference type="Pfam" id="PF07589"/>
    </source>
</evidence>
<evidence type="ECO:0000256" key="1">
    <source>
        <dbReference type="SAM" id="SignalP"/>
    </source>
</evidence>
<reference evidence="3 4" key="1">
    <citation type="submission" date="2014-02" db="EMBL/GenBank/DDBJ databases">
        <title>Expanding our view of genomic diversity in Candidatus Accumulibacter clades.</title>
        <authorList>
            <person name="Skennerton C.T."/>
            <person name="Barr J.J."/>
            <person name="Slater F.R."/>
            <person name="Bond P.L."/>
            <person name="Tyson G.W."/>
        </authorList>
    </citation>
    <scope>NUCLEOTIDE SEQUENCE [LARGE SCALE GENOMIC DNA]</scope>
    <source>
        <strain evidence="4">BA-91</strain>
    </source>
</reference>
<dbReference type="InterPro" id="IPR013424">
    <property type="entry name" value="Ice-binding_C"/>
</dbReference>
<feature type="signal peptide" evidence="1">
    <location>
        <begin position="1"/>
        <end position="30"/>
    </location>
</feature>
<dbReference type="Proteomes" id="UP000020077">
    <property type="component" value="Unassembled WGS sequence"/>
</dbReference>
<gene>
    <name evidence="3" type="ORF">AW09_000275</name>
</gene>
<proteinExistence type="predicted"/>
<protein>
    <submittedName>
        <fullName evidence="3">PEP-CTERM protein sorting domain protein</fullName>
    </submittedName>
</protein>
<comment type="caution">
    <text evidence="3">The sequence shown here is derived from an EMBL/GenBank/DDBJ whole genome shotgun (WGS) entry which is preliminary data.</text>
</comment>